<dbReference type="InterPro" id="IPR013226">
    <property type="entry name" value="Pal1"/>
</dbReference>
<feature type="region of interest" description="Disordered" evidence="1">
    <location>
        <begin position="345"/>
        <end position="447"/>
    </location>
</feature>
<feature type="compositionally biased region" description="Basic and acidic residues" evidence="1">
    <location>
        <begin position="150"/>
        <end position="196"/>
    </location>
</feature>
<dbReference type="EMBL" id="JAXLQG010000010">
    <property type="protein sequence ID" value="KAK5535375.1"/>
    <property type="molecule type" value="Genomic_DNA"/>
</dbReference>
<gene>
    <name evidence="2" type="ORF">LTR25_006383</name>
</gene>
<evidence type="ECO:0008006" key="4">
    <source>
        <dbReference type="Google" id="ProtNLM"/>
    </source>
</evidence>
<dbReference type="AlphaFoldDB" id="A0AAV9Q9G3"/>
<feature type="compositionally biased region" description="Basic residues" evidence="1">
    <location>
        <begin position="362"/>
        <end position="375"/>
    </location>
</feature>
<feature type="region of interest" description="Disordered" evidence="1">
    <location>
        <begin position="459"/>
        <end position="491"/>
    </location>
</feature>
<evidence type="ECO:0000256" key="1">
    <source>
        <dbReference type="SAM" id="MobiDB-lite"/>
    </source>
</evidence>
<dbReference type="Proteomes" id="UP001345827">
    <property type="component" value="Unassembled WGS sequence"/>
</dbReference>
<evidence type="ECO:0000313" key="3">
    <source>
        <dbReference type="Proteomes" id="UP001345827"/>
    </source>
</evidence>
<name>A0AAV9Q9G3_9PEZI</name>
<organism evidence="2 3">
    <name type="scientific">Vermiconidia calcicola</name>
    <dbReference type="NCBI Taxonomy" id="1690605"/>
    <lineage>
        <taxon>Eukaryota</taxon>
        <taxon>Fungi</taxon>
        <taxon>Dikarya</taxon>
        <taxon>Ascomycota</taxon>
        <taxon>Pezizomycotina</taxon>
        <taxon>Dothideomycetes</taxon>
        <taxon>Dothideomycetidae</taxon>
        <taxon>Mycosphaerellales</taxon>
        <taxon>Extremaceae</taxon>
        <taxon>Vermiconidia</taxon>
    </lineage>
</organism>
<proteinExistence type="predicted"/>
<sequence>MAQAASLADRGPSPLGSNNPFRSRLAENAISPGLAPVKPVSTNPFLDSSEIFFPDGTSKGTTAHDIVTKPPRPVDQTTDFFASLELNDPAKSSQRAPTNGATRRENMPPRPYQRGPPGRHKPSNSDEERRRQQSKQHRGPPNELDIFADPSDKRPREKVTQRRNSESSVRDRPKESDPEAEKRRRERKLREKEAKGSIKSKKPNARLDIIDKLDVTSIYGTGLFHHDGPFDACNPHRNRKGSRQAPMQAFPKDSVNMALGGSGPLNKKINLEQYHGTGQEAHVDYNEAAVVDEDEAYFRRPPTERSTSAFNAIARIEPVHGSETAGLGTSTFLEGAPASRAAIQRRESEYEAQQQAQANGLSRKKSLAQRIKSVRPKMSEGGRMTSPEPIGTPNSPLGTGRSENNANPFFKDYDKEYEKKGAQIAFAEDPQKPSRSRAPSSPRRGLAVLERKLTVESLGAEEGKTGGGFLSRVKSLKGGSRTRGRRNTETS</sequence>
<accession>A0AAV9Q9G3</accession>
<comment type="caution">
    <text evidence="2">The sequence shown here is derived from an EMBL/GenBank/DDBJ whole genome shotgun (WGS) entry which is preliminary data.</text>
</comment>
<dbReference type="GO" id="GO:0005737">
    <property type="term" value="C:cytoplasm"/>
    <property type="evidence" value="ECO:0007669"/>
    <property type="project" value="TreeGrafter"/>
</dbReference>
<reference evidence="2 3" key="1">
    <citation type="submission" date="2023-06" db="EMBL/GenBank/DDBJ databases">
        <title>Black Yeasts Isolated from many extreme environments.</title>
        <authorList>
            <person name="Coleine C."/>
            <person name="Stajich J.E."/>
            <person name="Selbmann L."/>
        </authorList>
    </citation>
    <scope>NUCLEOTIDE SEQUENCE [LARGE SCALE GENOMIC DNA]</scope>
    <source>
        <strain evidence="2 3">CCFEE 5887</strain>
    </source>
</reference>
<feature type="compositionally biased region" description="Polar residues" evidence="1">
    <location>
        <begin position="392"/>
        <end position="407"/>
    </location>
</feature>
<feature type="compositionally biased region" description="Basic and acidic residues" evidence="1">
    <location>
        <begin position="411"/>
        <end position="421"/>
    </location>
</feature>
<dbReference type="PANTHER" id="PTHR28307:SF2">
    <property type="entry name" value="PROTEIN PAL1"/>
    <property type="match status" value="1"/>
</dbReference>
<protein>
    <recommendedName>
        <fullName evidence="4">Pal1-domain-containing protein</fullName>
    </recommendedName>
</protein>
<dbReference type="PANTHER" id="PTHR28307">
    <property type="entry name" value="PROTEIN PAL1"/>
    <property type="match status" value="1"/>
</dbReference>
<feature type="compositionally biased region" description="Polar residues" evidence="1">
    <location>
        <begin position="90"/>
        <end position="101"/>
    </location>
</feature>
<dbReference type="Pfam" id="PF08316">
    <property type="entry name" value="Pal1"/>
    <property type="match status" value="1"/>
</dbReference>
<keyword evidence="3" id="KW-1185">Reference proteome</keyword>
<feature type="region of interest" description="Disordered" evidence="1">
    <location>
        <begin position="1"/>
        <end position="203"/>
    </location>
</feature>
<evidence type="ECO:0000313" key="2">
    <source>
        <dbReference type="EMBL" id="KAK5535375.1"/>
    </source>
</evidence>